<dbReference type="Proteomes" id="UP001255185">
    <property type="component" value="Unassembled WGS sequence"/>
</dbReference>
<evidence type="ECO:0008006" key="3">
    <source>
        <dbReference type="Google" id="ProtNLM"/>
    </source>
</evidence>
<dbReference type="EMBL" id="JAVDVI010000022">
    <property type="protein sequence ID" value="MDR6969491.1"/>
    <property type="molecule type" value="Genomic_DNA"/>
</dbReference>
<dbReference type="RefSeq" id="WP_310028614.1">
    <property type="nucleotide sequence ID" value="NZ_JAVDVI010000022.1"/>
</dbReference>
<proteinExistence type="predicted"/>
<dbReference type="PROSITE" id="PS51257">
    <property type="entry name" value="PROKAR_LIPOPROTEIN"/>
    <property type="match status" value="1"/>
</dbReference>
<evidence type="ECO:0000313" key="1">
    <source>
        <dbReference type="EMBL" id="MDR6969491.1"/>
    </source>
</evidence>
<protein>
    <recommendedName>
        <fullName evidence="3">DUF5017 domain-containing protein</fullName>
    </recommendedName>
</protein>
<sequence>MKTKFFTLLALPFLLGSCVGDEDQFNLTVPVQDNKVLLLKVDYTTNVFEEGKELTFSDTTATFTVETEYQTPADFGGIQLYYQELDAKIFDGTIHWMGLGTISYPESFDPASSFDVVLTNDFVFPTEGFENVFNPNQETYDYQTVWSAVQSLVKVREYLFSNPDATAKIFLYTPSVGIGNPAEWDWIIILKN</sequence>
<accession>A0ABU1TUE8</accession>
<organism evidence="1 2">
    <name type="scientific">Flavobacterium arsenatis</name>
    <dbReference type="NCBI Taxonomy" id="1484332"/>
    <lineage>
        <taxon>Bacteria</taxon>
        <taxon>Pseudomonadati</taxon>
        <taxon>Bacteroidota</taxon>
        <taxon>Flavobacteriia</taxon>
        <taxon>Flavobacteriales</taxon>
        <taxon>Flavobacteriaceae</taxon>
        <taxon>Flavobacterium</taxon>
    </lineage>
</organism>
<comment type="caution">
    <text evidence="1">The sequence shown here is derived from an EMBL/GenBank/DDBJ whole genome shotgun (WGS) entry which is preliminary data.</text>
</comment>
<reference evidence="1 2" key="1">
    <citation type="submission" date="2023-07" db="EMBL/GenBank/DDBJ databases">
        <title>Sorghum-associated microbial communities from plants grown in Nebraska, USA.</title>
        <authorList>
            <person name="Schachtman D."/>
        </authorList>
    </citation>
    <scope>NUCLEOTIDE SEQUENCE [LARGE SCALE GENOMIC DNA]</scope>
    <source>
        <strain evidence="1 2">3773</strain>
    </source>
</reference>
<evidence type="ECO:0000313" key="2">
    <source>
        <dbReference type="Proteomes" id="UP001255185"/>
    </source>
</evidence>
<keyword evidence="2" id="KW-1185">Reference proteome</keyword>
<gene>
    <name evidence="1" type="ORF">J2X31_003524</name>
</gene>
<name>A0ABU1TUE8_9FLAO</name>